<dbReference type="GO" id="GO:0000155">
    <property type="term" value="F:phosphorelay sensor kinase activity"/>
    <property type="evidence" value="ECO:0007669"/>
    <property type="project" value="InterPro"/>
</dbReference>
<evidence type="ECO:0000256" key="6">
    <source>
        <dbReference type="ARBA" id="ARBA00022777"/>
    </source>
</evidence>
<dbReference type="OrthoDB" id="9815750at2"/>
<dbReference type="GO" id="GO:0005524">
    <property type="term" value="F:ATP binding"/>
    <property type="evidence" value="ECO:0007669"/>
    <property type="project" value="UniProtKB-KW"/>
</dbReference>
<dbReference type="InterPro" id="IPR005467">
    <property type="entry name" value="His_kinase_dom"/>
</dbReference>
<gene>
    <name evidence="11" type="ordered locus">Weevi_0482</name>
</gene>
<keyword evidence="9" id="KW-1133">Transmembrane helix</keyword>
<keyword evidence="6 11" id="KW-0418">Kinase</keyword>
<dbReference type="InterPro" id="IPR003661">
    <property type="entry name" value="HisK_dim/P_dom"/>
</dbReference>
<evidence type="ECO:0000256" key="5">
    <source>
        <dbReference type="ARBA" id="ARBA00022741"/>
    </source>
</evidence>
<evidence type="ECO:0000256" key="9">
    <source>
        <dbReference type="SAM" id="Phobius"/>
    </source>
</evidence>
<dbReference type="EMBL" id="CP002455">
    <property type="protein sequence ID" value="ADX67201.1"/>
    <property type="molecule type" value="Genomic_DNA"/>
</dbReference>
<dbReference type="PROSITE" id="PS50109">
    <property type="entry name" value="HIS_KIN"/>
    <property type="match status" value="1"/>
</dbReference>
<protein>
    <recommendedName>
        <fullName evidence="2">histidine kinase</fullName>
        <ecNumber evidence="2">2.7.13.3</ecNumber>
    </recommendedName>
</protein>
<accession>F0NYZ9</accession>
<evidence type="ECO:0000256" key="8">
    <source>
        <dbReference type="ARBA" id="ARBA00023012"/>
    </source>
</evidence>
<dbReference type="CDD" id="cd00082">
    <property type="entry name" value="HisKA"/>
    <property type="match status" value="1"/>
</dbReference>
<evidence type="ECO:0000256" key="1">
    <source>
        <dbReference type="ARBA" id="ARBA00000085"/>
    </source>
</evidence>
<keyword evidence="12" id="KW-1185">Reference proteome</keyword>
<evidence type="ECO:0000256" key="7">
    <source>
        <dbReference type="ARBA" id="ARBA00022840"/>
    </source>
</evidence>
<dbReference type="eggNOG" id="COG4191">
    <property type="taxonomic scope" value="Bacteria"/>
</dbReference>
<dbReference type="InterPro" id="IPR003594">
    <property type="entry name" value="HATPase_dom"/>
</dbReference>
<evidence type="ECO:0000313" key="12">
    <source>
        <dbReference type="Proteomes" id="UP000008641"/>
    </source>
</evidence>
<dbReference type="AlphaFoldDB" id="F0NYZ9"/>
<reference evidence="12" key="2">
    <citation type="journal article" date="2011" name="Stand. Genomic Sci.">
        <title>Complete genome sequence of Weeksella virosa type strain (9751T).</title>
        <authorList>
            <person name="Lang E."/>
            <person name="Teshima H."/>
            <person name="Lucas S."/>
            <person name="Lapidus A."/>
            <person name="Hammon N."/>
            <person name="Deshpande S."/>
            <person name="Nolan M."/>
            <person name="Cheng J."/>
            <person name="Pitluck S."/>
            <person name="Liolios K."/>
            <person name="Pagani I."/>
            <person name="Mikhailova N."/>
            <person name="Ivanova N."/>
            <person name="Mavromatis K."/>
            <person name="Pati A."/>
            <person name="Tapia R."/>
            <person name="Han C."/>
            <person name="Goodwin L."/>
            <person name="Chen A."/>
            <person name="Palaniappan K."/>
            <person name="Land M."/>
            <person name="Hauser L."/>
            <person name="Chang Y."/>
            <person name="Jeffries C."/>
            <person name="Brambilla E."/>
            <person name="Kopitz M."/>
            <person name="Rohde M."/>
            <person name="Goker M."/>
            <person name="Tindall B."/>
            <person name="Detter J."/>
            <person name="Woyke T."/>
            <person name="Bristow J."/>
            <person name="Eisen J."/>
            <person name="Markowitz V."/>
            <person name="Hugenholtz P."/>
            <person name="Klenk H."/>
            <person name="Kyrpides N."/>
        </authorList>
    </citation>
    <scope>NUCLEOTIDE SEQUENCE [LARGE SCALE GENOMIC DNA]</scope>
    <source>
        <strain evidence="12">ATCC 43766 / DSM 16922 / JCM 21250 / NBRC 16016 / NCTC 11634 / CL345/78</strain>
    </source>
</reference>
<evidence type="ECO:0000256" key="3">
    <source>
        <dbReference type="ARBA" id="ARBA00022553"/>
    </source>
</evidence>
<dbReference type="RefSeq" id="WP_013597593.1">
    <property type="nucleotide sequence ID" value="NC_015144.1"/>
</dbReference>
<dbReference type="Proteomes" id="UP000008641">
    <property type="component" value="Chromosome"/>
</dbReference>
<dbReference type="Pfam" id="PF00512">
    <property type="entry name" value="HisKA"/>
    <property type="match status" value="1"/>
</dbReference>
<dbReference type="InterPro" id="IPR036890">
    <property type="entry name" value="HATPase_C_sf"/>
</dbReference>
<feature type="transmembrane region" description="Helical" evidence="9">
    <location>
        <begin position="12"/>
        <end position="30"/>
    </location>
</feature>
<reference evidence="11 12" key="1">
    <citation type="journal article" date="2011" name="Stand. Genomic Sci.">
        <title>Complete genome sequence of Weeksella virosa type strain (9751).</title>
        <authorList>
            <person name="Lang E."/>
            <person name="Teshima H."/>
            <person name="Lucas S."/>
            <person name="Lapidus A."/>
            <person name="Hammon N."/>
            <person name="Deshpande S."/>
            <person name="Nolan M."/>
            <person name="Cheng J.F."/>
            <person name="Pitluck S."/>
            <person name="Liolios K."/>
            <person name="Pagani I."/>
            <person name="Mikhailova N."/>
            <person name="Ivanova N."/>
            <person name="Mavromatis K."/>
            <person name="Pati A."/>
            <person name="Tapia R."/>
            <person name="Han C."/>
            <person name="Goodwin L."/>
            <person name="Chen A."/>
            <person name="Palaniappan K."/>
            <person name="Land M."/>
            <person name="Hauser L."/>
            <person name="Chang Y.J."/>
            <person name="Jeffries C.D."/>
            <person name="Brambilla E.M."/>
            <person name="Kopitz M."/>
            <person name="Rohde M."/>
            <person name="Goker M."/>
            <person name="Tindall B.J."/>
            <person name="Detter J.C."/>
            <person name="Woyke T."/>
            <person name="Bristow J."/>
            <person name="Eisen J.A."/>
            <person name="Markowitz V."/>
            <person name="Hugenholtz P."/>
            <person name="Klenk H.P."/>
            <person name="Kyrpides N.C."/>
        </authorList>
    </citation>
    <scope>NUCLEOTIDE SEQUENCE [LARGE SCALE GENOMIC DNA]</scope>
    <source>
        <strain evidence="12">ATCC 43766 / DSM 16922 / JCM 21250 / NBRC 16016 / NCTC 11634 / CL345/78</strain>
    </source>
</reference>
<dbReference type="SMART" id="SM00387">
    <property type="entry name" value="HATPase_c"/>
    <property type="match status" value="1"/>
</dbReference>
<keyword evidence="5" id="KW-0547">Nucleotide-binding</keyword>
<evidence type="ECO:0000256" key="2">
    <source>
        <dbReference type="ARBA" id="ARBA00012438"/>
    </source>
</evidence>
<dbReference type="Gene3D" id="1.10.287.130">
    <property type="match status" value="1"/>
</dbReference>
<proteinExistence type="predicted"/>
<dbReference type="STRING" id="865938.Weevi_0482"/>
<dbReference type="PANTHER" id="PTHR43065">
    <property type="entry name" value="SENSOR HISTIDINE KINASE"/>
    <property type="match status" value="1"/>
</dbReference>
<keyword evidence="7" id="KW-0067">ATP-binding</keyword>
<keyword evidence="8" id="KW-0902">Two-component regulatory system</keyword>
<organism evidence="11 12">
    <name type="scientific">Weeksella virosa (strain ATCC 43766 / DSM 16922 / JCM 21250 / CCUG 30538 / CDC 9751 / IAM 14551 / NBRC 16016 / NCTC 11634 / CL345/78)</name>
    <dbReference type="NCBI Taxonomy" id="865938"/>
    <lineage>
        <taxon>Bacteria</taxon>
        <taxon>Pseudomonadati</taxon>
        <taxon>Bacteroidota</taxon>
        <taxon>Flavobacteriia</taxon>
        <taxon>Flavobacteriales</taxon>
        <taxon>Weeksellaceae</taxon>
        <taxon>Weeksella</taxon>
    </lineage>
</organism>
<evidence type="ECO:0000259" key="10">
    <source>
        <dbReference type="PROSITE" id="PS50109"/>
    </source>
</evidence>
<feature type="domain" description="Histidine kinase" evidence="10">
    <location>
        <begin position="183"/>
        <end position="383"/>
    </location>
</feature>
<keyword evidence="4" id="KW-0808">Transferase</keyword>
<dbReference type="Gene3D" id="3.30.565.10">
    <property type="entry name" value="Histidine kinase-like ATPase, C-terminal domain"/>
    <property type="match status" value="1"/>
</dbReference>
<evidence type="ECO:0000256" key="4">
    <source>
        <dbReference type="ARBA" id="ARBA00022679"/>
    </source>
</evidence>
<dbReference type="PANTHER" id="PTHR43065:SF10">
    <property type="entry name" value="PEROXIDE STRESS-ACTIVATED HISTIDINE KINASE MAK3"/>
    <property type="match status" value="1"/>
</dbReference>
<dbReference type="PRINTS" id="PR00344">
    <property type="entry name" value="BCTRLSENSOR"/>
</dbReference>
<keyword evidence="3" id="KW-0597">Phosphoprotein</keyword>
<dbReference type="InterPro" id="IPR004358">
    <property type="entry name" value="Sig_transdc_His_kin-like_C"/>
</dbReference>
<dbReference type="SUPFAM" id="SSF55874">
    <property type="entry name" value="ATPase domain of HSP90 chaperone/DNA topoisomerase II/histidine kinase"/>
    <property type="match status" value="1"/>
</dbReference>
<keyword evidence="9" id="KW-0472">Membrane</keyword>
<evidence type="ECO:0000313" key="11">
    <source>
        <dbReference type="EMBL" id="ADX67201.1"/>
    </source>
</evidence>
<feature type="transmembrane region" description="Helical" evidence="9">
    <location>
        <begin position="145"/>
        <end position="165"/>
    </location>
</feature>
<sequence>MKKFFQNTPINRWLFFLFICFFFGGTLYVSTRFVNKLKLEEKQKVESYAKALEILSGTDFVDSHVQEFLFKIVENNTSIPVILVDQNFEILETKNVPSQISDNDKKIAKYLKNLRKSHEAIEIILPTGKNYIYYENSDLLNQLRYYPLILICLISLFIFFSYWYFKTLRETEKSYLWAGMAKETAHQIGTPLSSLMGWIELLKLEEIDQTSVKEIEKDVYRLNQIAERFSKIGSSTELKPSNVVDVSRRTMEYLRNRLSRNIEFKFHATDDEILLNLSEPLFSWVLENLMKNAADAMENKGLIGLYLTDYEDTVVISLQDTGPGIPKKLQKKIFEPGFTTKKRGWGLGLSLAKRIIEDYHKGKIYIEHSSKEKGTEFTIVLKK</sequence>
<dbReference type="HOGENOM" id="CLU_039822_0_0_10"/>
<comment type="catalytic activity">
    <reaction evidence="1">
        <text>ATP + protein L-histidine = ADP + protein N-phospho-L-histidine.</text>
        <dbReference type="EC" id="2.7.13.3"/>
    </reaction>
</comment>
<dbReference type="Pfam" id="PF02518">
    <property type="entry name" value="HATPase_c"/>
    <property type="match status" value="1"/>
</dbReference>
<dbReference type="KEGG" id="wvi:Weevi_0482"/>
<dbReference type="EC" id="2.7.13.3" evidence="2"/>
<name>F0NYZ9_WEEVC</name>
<keyword evidence="9" id="KW-0812">Transmembrane</keyword>